<dbReference type="EMBL" id="CATOUU010000543">
    <property type="protein sequence ID" value="CAI9933526.1"/>
    <property type="molecule type" value="Genomic_DNA"/>
</dbReference>
<reference evidence="1" key="1">
    <citation type="submission" date="2023-06" db="EMBL/GenBank/DDBJ databases">
        <authorList>
            <person name="Kurt Z."/>
        </authorList>
    </citation>
    <scope>NUCLEOTIDE SEQUENCE</scope>
</reference>
<dbReference type="Proteomes" id="UP001642409">
    <property type="component" value="Unassembled WGS sequence"/>
</dbReference>
<dbReference type="AlphaFoldDB" id="A0AA86P7Z2"/>
<sequence length="296" mass="35178">MIKDEAIIETKEQQQEKLYNNYNSIKFNPMNNDSRIMLMIGYKSQQIIQIRPYQWTFNQPDKSYNQVLDGTLSTTLYADIDDQGVDLKKQLYKLCNAFDINQLYIVKNSLYDKYHIFSPDIIFHNISNMKLALSNIKGLQIDFAVYGSTSQRFRFIHQSKNFDNTKGIYNQFMIYNPDINDLSNLQISDSTEYWQYMIHQNYQPNQKYIAPKVYNNNNYATIELDINILRLECKSKNMNATENTFANRQKFIFKVFKQCKSNKLQTKSIIKTFIDEHLFKPNLGTQSYEQYIDRLQ</sequence>
<gene>
    <name evidence="1" type="ORF">HINF_LOCUS21171</name>
    <name evidence="2" type="ORF">HINF_LOCUS68866</name>
</gene>
<evidence type="ECO:0000313" key="3">
    <source>
        <dbReference type="Proteomes" id="UP001642409"/>
    </source>
</evidence>
<reference evidence="2 3" key="2">
    <citation type="submission" date="2024-07" db="EMBL/GenBank/DDBJ databases">
        <authorList>
            <person name="Akdeniz Z."/>
        </authorList>
    </citation>
    <scope>NUCLEOTIDE SEQUENCE [LARGE SCALE GENOMIC DNA]</scope>
</reference>
<protein>
    <submittedName>
        <fullName evidence="2">Hypothetical_protein</fullName>
    </submittedName>
</protein>
<dbReference type="EMBL" id="CAXDID020000494">
    <property type="protein sequence ID" value="CAL6097316.1"/>
    <property type="molecule type" value="Genomic_DNA"/>
</dbReference>
<name>A0AA86P7Z2_9EUKA</name>
<organism evidence="1">
    <name type="scientific">Hexamita inflata</name>
    <dbReference type="NCBI Taxonomy" id="28002"/>
    <lineage>
        <taxon>Eukaryota</taxon>
        <taxon>Metamonada</taxon>
        <taxon>Diplomonadida</taxon>
        <taxon>Hexamitidae</taxon>
        <taxon>Hexamitinae</taxon>
        <taxon>Hexamita</taxon>
    </lineage>
</organism>
<evidence type="ECO:0000313" key="1">
    <source>
        <dbReference type="EMBL" id="CAI9933526.1"/>
    </source>
</evidence>
<proteinExistence type="predicted"/>
<keyword evidence="3" id="KW-1185">Reference proteome</keyword>
<comment type="caution">
    <text evidence="1">The sequence shown here is derived from an EMBL/GenBank/DDBJ whole genome shotgun (WGS) entry which is preliminary data.</text>
</comment>
<accession>A0AA86P7Z2</accession>
<evidence type="ECO:0000313" key="2">
    <source>
        <dbReference type="EMBL" id="CAL6097316.1"/>
    </source>
</evidence>